<keyword evidence="1" id="KW-0233">DNA recombination</keyword>
<evidence type="ECO:0000313" key="4">
    <source>
        <dbReference type="EMBL" id="KTQ97818.1"/>
    </source>
</evidence>
<evidence type="ECO:0000256" key="2">
    <source>
        <dbReference type="SAM" id="MobiDB-lite"/>
    </source>
</evidence>
<organism evidence="4 5">
    <name type="scientific">Aureimonas ureilytica</name>
    <dbReference type="NCBI Taxonomy" id="401562"/>
    <lineage>
        <taxon>Bacteria</taxon>
        <taxon>Pseudomonadati</taxon>
        <taxon>Pseudomonadota</taxon>
        <taxon>Alphaproteobacteria</taxon>
        <taxon>Hyphomicrobiales</taxon>
        <taxon>Aurantimonadaceae</taxon>
        <taxon>Aureimonas</taxon>
    </lineage>
</organism>
<dbReference type="SUPFAM" id="SSF56349">
    <property type="entry name" value="DNA breaking-rejoining enzymes"/>
    <property type="match status" value="1"/>
</dbReference>
<sequence length="589" mass="63964">MYLWRRPGGFTFQLRIPSGFRESFGRTPLRARLGPVAATEAQRRAAILAGHCHGLLLDPTMTRPTLDKSLAALAAELRDLDRAGRWAALKASSAASQADDEPTHDDPASRELAAHLRTEAAAHRARKVALGSIRSRLESLGTVLDRDDVAWSAERATYRETLADLHAAERREVSPALVPPPAQPAPPPVPDGPTADSLLSVVAAPIVKARRDALDQGGDSASRYGERVQQALAAFLEIVGDKPLRAYLPSDVQEFANVLGRVPSNRHKLKAFAGLTARKAADANDRLPPDQRRARLSSSAVKGYVADFLPTWRAVAATVPGVRDLGAVKVTAPRAAAPAVTREGLSVEALNVWLADAATHADPHMRWLPLLGLLTGMRIAEMVHLQGRDVRQVDGNTVIDLRGTLLVDGVEAPRPLKTTTSSRIVALHPVLTDLGFVAWAQGVDGFLFPGFHVVRDPADAAQKRMGHWMRRLGIAERQKGVFHSLRHNAKAWLRPHVGDRTIDFQCGHAPATTGAKYGFRTLTADEVEAIERAPPPRGIDFSPYREAPSRSMPKAKASRPTPRFRDVPNLSELRARTPAKAKRGRRASA</sequence>
<dbReference type="GO" id="GO:0006310">
    <property type="term" value="P:DNA recombination"/>
    <property type="evidence" value="ECO:0007669"/>
    <property type="project" value="UniProtKB-KW"/>
</dbReference>
<reference evidence="4 5" key="1">
    <citation type="journal article" date="2016" name="Front. Microbiol.">
        <title>Genomic Resource of Rice Seed Associated Bacteria.</title>
        <authorList>
            <person name="Midha S."/>
            <person name="Bansal K."/>
            <person name="Sharma S."/>
            <person name="Kumar N."/>
            <person name="Patil P.P."/>
            <person name="Chaudhry V."/>
            <person name="Patil P.B."/>
        </authorList>
    </citation>
    <scope>NUCLEOTIDE SEQUENCE [LARGE SCALE GENOMIC DNA]</scope>
    <source>
        <strain evidence="4 5">NS226</strain>
    </source>
</reference>
<dbReference type="GO" id="GO:0003677">
    <property type="term" value="F:DNA binding"/>
    <property type="evidence" value="ECO:0007669"/>
    <property type="project" value="InterPro"/>
</dbReference>
<feature type="region of interest" description="Disordered" evidence="2">
    <location>
        <begin position="532"/>
        <end position="589"/>
    </location>
</feature>
<gene>
    <name evidence="4" type="ORF">NS226_04065</name>
</gene>
<feature type="domain" description="Tyr recombinase" evidence="3">
    <location>
        <begin position="340"/>
        <end position="532"/>
    </location>
</feature>
<dbReference type="InterPro" id="IPR013762">
    <property type="entry name" value="Integrase-like_cat_sf"/>
</dbReference>
<evidence type="ECO:0000313" key="5">
    <source>
        <dbReference type="Proteomes" id="UP000078272"/>
    </source>
</evidence>
<feature type="compositionally biased region" description="Basic residues" evidence="2">
    <location>
        <begin position="577"/>
        <end position="589"/>
    </location>
</feature>
<name>A0A175RCD6_9HYPH</name>
<dbReference type="PATRIC" id="fig|401562.3.peg.4338"/>
<dbReference type="InterPro" id="IPR011010">
    <property type="entry name" value="DNA_brk_join_enz"/>
</dbReference>
<accession>A0A175RCD6</accession>
<dbReference type="GO" id="GO:0015074">
    <property type="term" value="P:DNA integration"/>
    <property type="evidence" value="ECO:0007669"/>
    <property type="project" value="InterPro"/>
</dbReference>
<dbReference type="InterPro" id="IPR002104">
    <property type="entry name" value="Integrase_catalytic"/>
</dbReference>
<proteinExistence type="predicted"/>
<comment type="caution">
    <text evidence="4">The sequence shown here is derived from an EMBL/GenBank/DDBJ whole genome shotgun (WGS) entry which is preliminary data.</text>
</comment>
<dbReference type="Pfam" id="PF00589">
    <property type="entry name" value="Phage_integrase"/>
    <property type="match status" value="1"/>
</dbReference>
<protein>
    <recommendedName>
        <fullName evidence="3">Tyr recombinase domain-containing protein</fullName>
    </recommendedName>
</protein>
<evidence type="ECO:0000256" key="1">
    <source>
        <dbReference type="ARBA" id="ARBA00023172"/>
    </source>
</evidence>
<dbReference type="Gene3D" id="1.10.443.10">
    <property type="entry name" value="Intergrase catalytic core"/>
    <property type="match status" value="1"/>
</dbReference>
<dbReference type="EMBL" id="LDPZ01000006">
    <property type="protein sequence ID" value="KTQ97818.1"/>
    <property type="molecule type" value="Genomic_DNA"/>
</dbReference>
<dbReference type="PROSITE" id="PS51898">
    <property type="entry name" value="TYR_RECOMBINASE"/>
    <property type="match status" value="1"/>
</dbReference>
<evidence type="ECO:0000259" key="3">
    <source>
        <dbReference type="PROSITE" id="PS51898"/>
    </source>
</evidence>
<dbReference type="AlphaFoldDB" id="A0A175RCD6"/>
<dbReference type="Proteomes" id="UP000078272">
    <property type="component" value="Unassembled WGS sequence"/>
</dbReference>